<evidence type="ECO:0000313" key="2">
    <source>
        <dbReference type="EMBL" id="KIO13753.1"/>
    </source>
</evidence>
<protein>
    <recommendedName>
        <fullName evidence="4">N-terminal of MaoC-like dehydratase domain-containing protein</fullName>
    </recommendedName>
</protein>
<dbReference type="EMBL" id="KN831946">
    <property type="protein sequence ID" value="KIO13753.1"/>
    <property type="molecule type" value="Genomic_DNA"/>
</dbReference>
<dbReference type="GO" id="GO:0019171">
    <property type="term" value="F:(3R)-hydroxyacyl-[acyl-carrier-protein] dehydratase activity"/>
    <property type="evidence" value="ECO:0007669"/>
    <property type="project" value="TreeGrafter"/>
</dbReference>
<dbReference type="AlphaFoldDB" id="A0A0C3JX93"/>
<feature type="compositionally biased region" description="Polar residues" evidence="1">
    <location>
        <begin position="235"/>
        <end position="253"/>
    </location>
</feature>
<dbReference type="HOGENOM" id="CLU_947035_0_0_1"/>
<dbReference type="PANTHER" id="PTHR28152">
    <property type="entry name" value="HYDROXYACYL-THIOESTER DEHYDRATASE TYPE 2, MITOCHONDRIAL"/>
    <property type="match status" value="1"/>
</dbReference>
<dbReference type="GO" id="GO:0005739">
    <property type="term" value="C:mitochondrion"/>
    <property type="evidence" value="ECO:0007669"/>
    <property type="project" value="TreeGrafter"/>
</dbReference>
<reference evidence="2 3" key="1">
    <citation type="submission" date="2014-04" db="EMBL/GenBank/DDBJ databases">
        <authorList>
            <consortium name="DOE Joint Genome Institute"/>
            <person name="Kuo A."/>
            <person name="Kohler A."/>
            <person name="Costa M.D."/>
            <person name="Nagy L.G."/>
            <person name="Floudas D."/>
            <person name="Copeland A."/>
            <person name="Barry K.W."/>
            <person name="Cichocki N."/>
            <person name="Veneault-Fourrey C."/>
            <person name="LaButti K."/>
            <person name="Lindquist E.A."/>
            <person name="Lipzen A."/>
            <person name="Lundell T."/>
            <person name="Morin E."/>
            <person name="Murat C."/>
            <person name="Sun H."/>
            <person name="Tunlid A."/>
            <person name="Henrissat B."/>
            <person name="Grigoriev I.V."/>
            <person name="Hibbett D.S."/>
            <person name="Martin F."/>
            <person name="Nordberg H.P."/>
            <person name="Cantor M.N."/>
            <person name="Hua S.X."/>
        </authorList>
    </citation>
    <scope>NUCLEOTIDE SEQUENCE [LARGE SCALE GENOMIC DNA]</scope>
    <source>
        <strain evidence="2 3">Marx 270</strain>
    </source>
</reference>
<sequence length="294" mass="33050">MASTTFGFWSKSLRPPARCHCRALSVLNTATLDRWVSDSRSLTLTDTFTPTHLADLHITLPTRDGTRGRPYHPPEVGAPLGYGHHLAFFHPRNPEAVLRPDGTDAEFCPPEPFTRRMWAGGTMEWSSDPRNALKVGETARAVSKIARVEKKGFDTDDPKANPMLVVTQRIEVTMNGRTEPSVIEERSHVYLASGGSKRTVKNALTDHPIPFFRINIQWPLYSPGQNLCPGARRISGTTRPRSSHGSHVTRGSTIQPARIAVTHIWLPCPQSYHRRSSMYNPRCLHRREYGRIMV</sequence>
<feature type="region of interest" description="Disordered" evidence="1">
    <location>
        <begin position="234"/>
        <end position="253"/>
    </location>
</feature>
<dbReference type="STRING" id="870435.A0A0C3JX93"/>
<dbReference type="OrthoDB" id="3257538at2759"/>
<organism evidence="2 3">
    <name type="scientific">Pisolithus tinctorius Marx 270</name>
    <dbReference type="NCBI Taxonomy" id="870435"/>
    <lineage>
        <taxon>Eukaryota</taxon>
        <taxon>Fungi</taxon>
        <taxon>Dikarya</taxon>
        <taxon>Basidiomycota</taxon>
        <taxon>Agaricomycotina</taxon>
        <taxon>Agaricomycetes</taxon>
        <taxon>Agaricomycetidae</taxon>
        <taxon>Boletales</taxon>
        <taxon>Sclerodermatineae</taxon>
        <taxon>Pisolithaceae</taxon>
        <taxon>Pisolithus</taxon>
    </lineage>
</organism>
<dbReference type="PANTHER" id="PTHR28152:SF1">
    <property type="entry name" value="HYDROXYACYL-THIOESTER DEHYDRATASE TYPE 2, MITOCHONDRIAL"/>
    <property type="match status" value="1"/>
</dbReference>
<accession>A0A0C3JX93</accession>
<keyword evidence="3" id="KW-1185">Reference proteome</keyword>
<proteinExistence type="predicted"/>
<reference evidence="3" key="2">
    <citation type="submission" date="2015-01" db="EMBL/GenBank/DDBJ databases">
        <title>Evolutionary Origins and Diversification of the Mycorrhizal Mutualists.</title>
        <authorList>
            <consortium name="DOE Joint Genome Institute"/>
            <consortium name="Mycorrhizal Genomics Consortium"/>
            <person name="Kohler A."/>
            <person name="Kuo A."/>
            <person name="Nagy L.G."/>
            <person name="Floudas D."/>
            <person name="Copeland A."/>
            <person name="Barry K.W."/>
            <person name="Cichocki N."/>
            <person name="Veneault-Fourrey C."/>
            <person name="LaButti K."/>
            <person name="Lindquist E.A."/>
            <person name="Lipzen A."/>
            <person name="Lundell T."/>
            <person name="Morin E."/>
            <person name="Murat C."/>
            <person name="Riley R."/>
            <person name="Ohm R."/>
            <person name="Sun H."/>
            <person name="Tunlid A."/>
            <person name="Henrissat B."/>
            <person name="Grigoriev I.V."/>
            <person name="Hibbett D.S."/>
            <person name="Martin F."/>
        </authorList>
    </citation>
    <scope>NUCLEOTIDE SEQUENCE [LARGE SCALE GENOMIC DNA]</scope>
    <source>
        <strain evidence="3">Marx 270</strain>
    </source>
</reference>
<name>A0A0C3JX93_PISTI</name>
<dbReference type="InParanoid" id="A0A0C3JX93"/>
<dbReference type="InterPro" id="IPR052741">
    <property type="entry name" value="Mitochondrial_HTD2"/>
</dbReference>
<evidence type="ECO:0000256" key="1">
    <source>
        <dbReference type="SAM" id="MobiDB-lite"/>
    </source>
</evidence>
<evidence type="ECO:0000313" key="3">
    <source>
        <dbReference type="Proteomes" id="UP000054217"/>
    </source>
</evidence>
<evidence type="ECO:0008006" key="4">
    <source>
        <dbReference type="Google" id="ProtNLM"/>
    </source>
</evidence>
<gene>
    <name evidence="2" type="ORF">M404DRAFT_993292</name>
</gene>
<dbReference type="Proteomes" id="UP000054217">
    <property type="component" value="Unassembled WGS sequence"/>
</dbReference>